<accession>A0A8B7YVG9</accession>
<dbReference type="Pfam" id="PF00135">
    <property type="entry name" value="COesterase"/>
    <property type="match status" value="1"/>
</dbReference>
<evidence type="ECO:0000259" key="9">
    <source>
        <dbReference type="Pfam" id="PF00135"/>
    </source>
</evidence>
<dbReference type="InterPro" id="IPR050654">
    <property type="entry name" value="AChE-related_enzymes"/>
</dbReference>
<keyword evidence="5" id="KW-0378">Hydrolase</keyword>
<dbReference type="InterPro" id="IPR014788">
    <property type="entry name" value="AChE_tetra"/>
</dbReference>
<dbReference type="PRINTS" id="PR00878">
    <property type="entry name" value="CHOLNESTRASE"/>
</dbReference>
<dbReference type="RefSeq" id="XP_022095316.1">
    <property type="nucleotide sequence ID" value="XM_022239624.1"/>
</dbReference>
<dbReference type="InterPro" id="IPR000997">
    <property type="entry name" value="Cholinesterase"/>
</dbReference>
<dbReference type="GeneID" id="110981759"/>
<dbReference type="InterPro" id="IPR002018">
    <property type="entry name" value="CarbesteraseB"/>
</dbReference>
<keyword evidence="4" id="KW-0964">Secreted</keyword>
<evidence type="ECO:0000256" key="6">
    <source>
        <dbReference type="ARBA" id="ARBA00023157"/>
    </source>
</evidence>
<comment type="similarity">
    <text evidence="2">Belongs to the type-B carboxylesterase/lipase family.</text>
</comment>
<keyword evidence="7" id="KW-0325">Glycoprotein</keyword>
<organism evidence="11 12">
    <name type="scientific">Acanthaster planci</name>
    <name type="common">Crown-of-thorns starfish</name>
    <dbReference type="NCBI Taxonomy" id="133434"/>
    <lineage>
        <taxon>Eukaryota</taxon>
        <taxon>Metazoa</taxon>
        <taxon>Echinodermata</taxon>
        <taxon>Eleutherozoa</taxon>
        <taxon>Asterozoa</taxon>
        <taxon>Asteroidea</taxon>
        <taxon>Valvatacea</taxon>
        <taxon>Valvatida</taxon>
        <taxon>Acanthasteridae</taxon>
        <taxon>Acanthaster</taxon>
    </lineage>
</organism>
<name>A0A8B7YVG9_ACAPL</name>
<dbReference type="PANTHER" id="PTHR43918">
    <property type="entry name" value="ACETYLCHOLINESTERASE"/>
    <property type="match status" value="1"/>
</dbReference>
<dbReference type="GO" id="GO:0019695">
    <property type="term" value="P:choline metabolic process"/>
    <property type="evidence" value="ECO:0007669"/>
    <property type="project" value="TreeGrafter"/>
</dbReference>
<feature type="active site" description="Acyl-ester intermediate" evidence="8">
    <location>
        <position position="305"/>
    </location>
</feature>
<proteinExistence type="inferred from homology"/>
<dbReference type="Pfam" id="PF08674">
    <property type="entry name" value="AChE_tetra"/>
    <property type="match status" value="1"/>
</dbReference>
<evidence type="ECO:0000256" key="7">
    <source>
        <dbReference type="ARBA" id="ARBA00023180"/>
    </source>
</evidence>
<dbReference type="KEGG" id="aplc:110981759"/>
<dbReference type="Gene3D" id="3.40.50.1820">
    <property type="entry name" value="alpha/beta hydrolase"/>
    <property type="match status" value="1"/>
</dbReference>
<keyword evidence="6" id="KW-1015">Disulfide bond</keyword>
<evidence type="ECO:0000313" key="11">
    <source>
        <dbReference type="Proteomes" id="UP000694845"/>
    </source>
</evidence>
<sequence>MKPEGPISNKSLLEVYLVDEQAQKLCRCLECVLKKMVSRLIAFVESAVSKREVFLLNWLRQGQVYIFQTQCVTMKFNMGICQIPRAFLTTLVLLTIVIKSHAVVPTEQLIDTIYGQVLGVRRHVTDQKDVVAFLGIPFARPPVGSRRYKPPEPMGSWRPEIKNASTFGASCVQVLDNAFPNFTGAEMWNTKLPMREDCLYLNVWVPSPRPTTERLAVMVWIFGGGFYGGAATLPVYDGSTLTATQGVIVVSMNYRVGSYGFLSLGTSEVPGNMGLLDQAMALQWIQDNIEYFHGDPDKVTLFGESAGAVSVGYHLQSRMTSPLFTRAIMQSGTPLCPWALITNEEARRRAMIFARNLNCVEYADGTPFSDAQIMACLRTKDPNETLENEFPESGVYVFPFVPVVDGVIITETPQSAFERHAIKQTDIMLGSNTNEGSSFMIYYLTGFNKDTDSPINMTLFNQTIAKIFKPMNKFARSAIKFQYTDWLDPFNPYKLRDATEAFVTDYKIACPIFETARAYTSAKNKAYLYRFRRRPSNNPWGEWMGVMHGDEIAYAFGQPLHPNNGFSEEDIALSRKMIRLWSNFAKTGNPNMRHLNEPDELGEGWPAFQLNSPAHYILDSTTIDSPLVTEYDKATHCAFWREYLPRLDAQTADINEAEMKWKEEFHQWSTKYMVDWKAEFNNYIYNKNQNCLEPND</sequence>
<dbReference type="OrthoDB" id="9000293at2759"/>
<evidence type="ECO:0000256" key="2">
    <source>
        <dbReference type="ARBA" id="ARBA00005964"/>
    </source>
</evidence>
<gene>
    <name evidence="12" type="primary">LOC110981759</name>
</gene>
<dbReference type="Proteomes" id="UP000694845">
    <property type="component" value="Unplaced"/>
</dbReference>
<evidence type="ECO:0000256" key="3">
    <source>
        <dbReference type="ARBA" id="ARBA00022487"/>
    </source>
</evidence>
<feature type="domain" description="Acetylcholinesterase tetramerisation" evidence="10">
    <location>
        <begin position="656"/>
        <end position="691"/>
    </location>
</feature>
<feature type="active site" description="Charge relay system" evidence="8">
    <location>
        <position position="435"/>
    </location>
</feature>
<dbReference type="PANTHER" id="PTHR43918:SF12">
    <property type="entry name" value="ACETYLCHOLINESTERASE 1"/>
    <property type="match status" value="1"/>
</dbReference>
<dbReference type="AlphaFoldDB" id="A0A8B7YVG9"/>
<dbReference type="PROSITE" id="PS00941">
    <property type="entry name" value="CARBOXYLESTERASE_B_2"/>
    <property type="match status" value="1"/>
</dbReference>
<dbReference type="GO" id="GO:0006581">
    <property type="term" value="P:acetylcholine catabolic process"/>
    <property type="evidence" value="ECO:0007669"/>
    <property type="project" value="TreeGrafter"/>
</dbReference>
<evidence type="ECO:0000256" key="1">
    <source>
        <dbReference type="ARBA" id="ARBA00004613"/>
    </source>
</evidence>
<dbReference type="GO" id="GO:0005886">
    <property type="term" value="C:plasma membrane"/>
    <property type="evidence" value="ECO:0007669"/>
    <property type="project" value="TreeGrafter"/>
</dbReference>
<dbReference type="InterPro" id="IPR029058">
    <property type="entry name" value="AB_hydrolase_fold"/>
</dbReference>
<dbReference type="InterPro" id="IPR019819">
    <property type="entry name" value="Carboxylesterase_B_CS"/>
</dbReference>
<dbReference type="FunFam" id="3.40.50.1820:FF:000029">
    <property type="entry name" value="Acetylcholinesterase"/>
    <property type="match status" value="1"/>
</dbReference>
<comment type="subcellular location">
    <subcellularLocation>
        <location evidence="1">Secreted</location>
    </subcellularLocation>
</comment>
<evidence type="ECO:0000256" key="5">
    <source>
        <dbReference type="ARBA" id="ARBA00022801"/>
    </source>
</evidence>
<evidence type="ECO:0000256" key="8">
    <source>
        <dbReference type="PIRSR" id="PIRSR600997-1"/>
    </source>
</evidence>
<evidence type="ECO:0000313" key="12">
    <source>
        <dbReference type="RefSeq" id="XP_022095316.1"/>
    </source>
</evidence>
<feature type="active site" description="Charge relay system" evidence="8">
    <location>
        <position position="548"/>
    </location>
</feature>
<evidence type="ECO:0000256" key="4">
    <source>
        <dbReference type="ARBA" id="ARBA00022525"/>
    </source>
</evidence>
<protein>
    <submittedName>
        <fullName evidence="12">Cholinesterase-like isoform X1</fullName>
    </submittedName>
</protein>
<dbReference type="GO" id="GO:0003990">
    <property type="term" value="F:acetylcholinesterase activity"/>
    <property type="evidence" value="ECO:0007669"/>
    <property type="project" value="TreeGrafter"/>
</dbReference>
<keyword evidence="3" id="KW-0719">Serine esterase</keyword>
<dbReference type="SUPFAM" id="SSF53474">
    <property type="entry name" value="alpha/beta-Hydrolases"/>
    <property type="match status" value="1"/>
</dbReference>
<dbReference type="GO" id="GO:0005615">
    <property type="term" value="C:extracellular space"/>
    <property type="evidence" value="ECO:0007669"/>
    <property type="project" value="TreeGrafter"/>
</dbReference>
<evidence type="ECO:0000259" key="10">
    <source>
        <dbReference type="Pfam" id="PF08674"/>
    </source>
</evidence>
<reference evidence="12" key="1">
    <citation type="submission" date="2025-08" db="UniProtKB">
        <authorList>
            <consortium name="RefSeq"/>
        </authorList>
    </citation>
    <scope>IDENTIFICATION</scope>
</reference>
<feature type="domain" description="Carboxylesterase type B" evidence="9">
    <location>
        <begin position="108"/>
        <end position="640"/>
    </location>
</feature>
<keyword evidence="11" id="KW-1185">Reference proteome</keyword>